<evidence type="ECO:0000256" key="2">
    <source>
        <dbReference type="SAM" id="SignalP"/>
    </source>
</evidence>
<keyword evidence="2" id="KW-0732">Signal</keyword>
<feature type="chain" id="PRO_5045680215" evidence="2">
    <location>
        <begin position="26"/>
        <end position="189"/>
    </location>
</feature>
<comment type="caution">
    <text evidence="3">The sequence shown here is derived from an EMBL/GenBank/DDBJ whole genome shotgun (WGS) entry which is preliminary data.</text>
</comment>
<evidence type="ECO:0000313" key="4">
    <source>
        <dbReference type="Proteomes" id="UP001202922"/>
    </source>
</evidence>
<dbReference type="EMBL" id="JAKZBV010000001">
    <property type="protein sequence ID" value="MCH6471803.1"/>
    <property type="molecule type" value="Genomic_DNA"/>
</dbReference>
<organism evidence="3 4">
    <name type="scientific">Sinomonas terrae</name>
    <dbReference type="NCBI Taxonomy" id="2908838"/>
    <lineage>
        <taxon>Bacteria</taxon>
        <taxon>Bacillati</taxon>
        <taxon>Actinomycetota</taxon>
        <taxon>Actinomycetes</taxon>
        <taxon>Micrococcales</taxon>
        <taxon>Micrococcaceae</taxon>
        <taxon>Sinomonas</taxon>
    </lineage>
</organism>
<keyword evidence="1" id="KW-1133">Transmembrane helix</keyword>
<feature type="signal peptide" evidence="2">
    <location>
        <begin position="1"/>
        <end position="25"/>
    </location>
</feature>
<evidence type="ECO:0000313" key="3">
    <source>
        <dbReference type="EMBL" id="MCH6471803.1"/>
    </source>
</evidence>
<keyword evidence="4" id="KW-1185">Reference proteome</keyword>
<evidence type="ECO:0000256" key="1">
    <source>
        <dbReference type="SAM" id="Phobius"/>
    </source>
</evidence>
<keyword evidence="1" id="KW-0812">Transmembrane</keyword>
<name>A0ABS9U537_9MICC</name>
<sequence>MLKKALAVLSFAVLAFLAAPSAANAAGYVPNNNVTVTGTAVPGGTVTVNFASGSFAPSESVAVSVSGNTGVTLSAVKAAVLTTFTKQASSTGALSVNVTFPTNASGTYTLTATGLTSGNVGTASITIVPASGNVANAGTANNLANSGSNLANTGATLPMLMIWIGAGALVLGAAIVGTLTFVRRQRHSA</sequence>
<dbReference type="RefSeq" id="WP_241055741.1">
    <property type="nucleotide sequence ID" value="NZ_JAKZBV010000001.1"/>
</dbReference>
<dbReference type="Proteomes" id="UP001202922">
    <property type="component" value="Unassembled WGS sequence"/>
</dbReference>
<feature type="transmembrane region" description="Helical" evidence="1">
    <location>
        <begin position="160"/>
        <end position="182"/>
    </location>
</feature>
<reference evidence="3 4" key="1">
    <citation type="submission" date="2022-03" db="EMBL/GenBank/DDBJ databases">
        <title>Sinomonas sp. isolated from a soil.</title>
        <authorList>
            <person name="Han J."/>
            <person name="Kim D.-U."/>
        </authorList>
    </citation>
    <scope>NUCLEOTIDE SEQUENCE [LARGE SCALE GENOMIC DNA]</scope>
    <source>
        <strain evidence="3 4">5-5</strain>
    </source>
</reference>
<gene>
    <name evidence="3" type="ORF">L0M17_17820</name>
</gene>
<accession>A0ABS9U537</accession>
<keyword evidence="1" id="KW-0472">Membrane</keyword>
<protein>
    <submittedName>
        <fullName evidence="3">Uncharacterized protein</fullName>
    </submittedName>
</protein>
<proteinExistence type="predicted"/>